<comment type="catalytic activity">
    <reaction evidence="3">
        <text>RX + glutathione = an S-substituted glutathione + a halide anion + H(+)</text>
        <dbReference type="Rhea" id="RHEA:16437"/>
        <dbReference type="ChEBI" id="CHEBI:15378"/>
        <dbReference type="ChEBI" id="CHEBI:16042"/>
        <dbReference type="ChEBI" id="CHEBI:17792"/>
        <dbReference type="ChEBI" id="CHEBI:57925"/>
        <dbReference type="ChEBI" id="CHEBI:90779"/>
        <dbReference type="EC" id="2.5.1.18"/>
    </reaction>
</comment>
<evidence type="ECO:0000313" key="6">
    <source>
        <dbReference type="Proteomes" id="UP001064489"/>
    </source>
</evidence>
<organism evidence="5 6">
    <name type="scientific">Acer negundo</name>
    <name type="common">Box elder</name>
    <dbReference type="NCBI Taxonomy" id="4023"/>
    <lineage>
        <taxon>Eukaryota</taxon>
        <taxon>Viridiplantae</taxon>
        <taxon>Streptophyta</taxon>
        <taxon>Embryophyta</taxon>
        <taxon>Tracheophyta</taxon>
        <taxon>Spermatophyta</taxon>
        <taxon>Magnoliopsida</taxon>
        <taxon>eudicotyledons</taxon>
        <taxon>Gunneridae</taxon>
        <taxon>Pentapetalae</taxon>
        <taxon>rosids</taxon>
        <taxon>malvids</taxon>
        <taxon>Sapindales</taxon>
        <taxon>Sapindaceae</taxon>
        <taxon>Hippocastanoideae</taxon>
        <taxon>Acereae</taxon>
        <taxon>Acer</taxon>
    </lineage>
</organism>
<dbReference type="SUPFAM" id="SSF52833">
    <property type="entry name" value="Thioredoxin-like"/>
    <property type="match status" value="1"/>
</dbReference>
<dbReference type="PROSITE" id="PS50404">
    <property type="entry name" value="GST_NTER"/>
    <property type="match status" value="1"/>
</dbReference>
<dbReference type="GO" id="GO:0006749">
    <property type="term" value="P:glutathione metabolic process"/>
    <property type="evidence" value="ECO:0007669"/>
    <property type="project" value="TreeGrafter"/>
</dbReference>
<gene>
    <name evidence="5" type="ORF">LWI28_011514</name>
</gene>
<evidence type="ECO:0000256" key="2">
    <source>
        <dbReference type="ARBA" id="ARBA00025743"/>
    </source>
</evidence>
<keyword evidence="6" id="KW-1185">Reference proteome</keyword>
<sequence length="127" mass="14558">MRVRIALAEKGIKYESKEEDLFDKSPLLLEMNPVHKKVHVLIHDRKSIRESLIIVKYIDEVWHDKSPLLPSDPYQRSQVGFWADYTDKKTTLMLEGVGGLLDVEVASTLTKEANDLSLPSTEEKVDH</sequence>
<keyword evidence="3" id="KW-0808">Transferase</keyword>
<proteinExistence type="inferred from homology"/>
<keyword evidence="3" id="KW-0963">Cytoplasm</keyword>
<dbReference type="SFLD" id="SFLDS00019">
    <property type="entry name" value="Glutathione_Transferase_(cytos"/>
    <property type="match status" value="1"/>
</dbReference>
<dbReference type="Gene3D" id="3.40.30.10">
    <property type="entry name" value="Glutaredoxin"/>
    <property type="match status" value="1"/>
</dbReference>
<protein>
    <recommendedName>
        <fullName evidence="3">Glutathione S-transferase</fullName>
        <ecNumber evidence="3">2.5.1.18</ecNumber>
    </recommendedName>
</protein>
<dbReference type="AlphaFoldDB" id="A0AAD5JF70"/>
<dbReference type="Gene3D" id="1.20.1050.10">
    <property type="match status" value="1"/>
</dbReference>
<dbReference type="PANTHER" id="PTHR11260:SF764">
    <property type="entry name" value="GLUTATHIONE TRANSFERASE"/>
    <property type="match status" value="1"/>
</dbReference>
<dbReference type="Pfam" id="PF02798">
    <property type="entry name" value="GST_N"/>
    <property type="match status" value="1"/>
</dbReference>
<dbReference type="InterPro" id="IPR040079">
    <property type="entry name" value="Glutathione_S-Trfase"/>
</dbReference>
<evidence type="ECO:0000256" key="1">
    <source>
        <dbReference type="ARBA" id="ARBA00022575"/>
    </source>
</evidence>
<comment type="function">
    <text evidence="3">Is involved in the conjugation of reduced glutathione to a wide number of exogenous and endogenous hydrophobic electrophiles.</text>
</comment>
<comment type="similarity">
    <text evidence="2">Belongs to the GST superfamily. Tau family.</text>
</comment>
<reference evidence="5 6" key="1">
    <citation type="journal article" date="2022" name="Plant J.">
        <title>Strategies of tolerance reflected in two North American maple genomes.</title>
        <authorList>
            <person name="McEvoy S.L."/>
            <person name="Sezen U.U."/>
            <person name="Trouern-Trend A."/>
            <person name="McMahon S.M."/>
            <person name="Schaberg P.G."/>
            <person name="Yang J."/>
            <person name="Wegrzyn J.L."/>
            <person name="Swenson N.G."/>
        </authorList>
    </citation>
    <scope>NUCLEOTIDE SEQUENCE [LARGE SCALE GENOMIC DNA]</scope>
    <source>
        <strain evidence="5">91603</strain>
    </source>
</reference>
<dbReference type="GO" id="GO:0005829">
    <property type="term" value="C:cytosol"/>
    <property type="evidence" value="ECO:0007669"/>
    <property type="project" value="UniProtKB-SubCell"/>
</dbReference>
<dbReference type="InterPro" id="IPR045073">
    <property type="entry name" value="Omega/Tau-like"/>
</dbReference>
<dbReference type="InterPro" id="IPR036249">
    <property type="entry name" value="Thioredoxin-like_sf"/>
</dbReference>
<dbReference type="Proteomes" id="UP001064489">
    <property type="component" value="Chromosome 13"/>
</dbReference>
<feature type="domain" description="GST N-terminal" evidence="4">
    <location>
        <begin position="1"/>
        <end position="66"/>
    </location>
</feature>
<keyword evidence="1" id="KW-0216">Detoxification</keyword>
<dbReference type="GO" id="GO:0009407">
    <property type="term" value="P:toxin catabolic process"/>
    <property type="evidence" value="ECO:0007669"/>
    <property type="project" value="UniProtKB-ARBA"/>
</dbReference>
<dbReference type="PANTHER" id="PTHR11260">
    <property type="entry name" value="GLUTATHIONE S-TRANSFERASE, GST, SUPERFAMILY, GST DOMAIN CONTAINING"/>
    <property type="match status" value="1"/>
</dbReference>
<dbReference type="InterPro" id="IPR004045">
    <property type="entry name" value="Glutathione_S-Trfase_N"/>
</dbReference>
<evidence type="ECO:0000256" key="3">
    <source>
        <dbReference type="RuleBase" id="RU369102"/>
    </source>
</evidence>
<comment type="caution">
    <text evidence="5">The sequence shown here is derived from an EMBL/GenBank/DDBJ whole genome shotgun (WGS) entry which is preliminary data.</text>
</comment>
<comment type="subcellular location">
    <subcellularLocation>
        <location evidence="3">Cytoplasm</location>
        <location evidence="3">Cytosol</location>
    </subcellularLocation>
</comment>
<accession>A0AAD5JF70</accession>
<name>A0AAD5JF70_ACENE</name>
<dbReference type="GO" id="GO:0004364">
    <property type="term" value="F:glutathione transferase activity"/>
    <property type="evidence" value="ECO:0007669"/>
    <property type="project" value="UniProtKB-UniRule"/>
</dbReference>
<evidence type="ECO:0000259" key="4">
    <source>
        <dbReference type="PROSITE" id="PS50404"/>
    </source>
</evidence>
<dbReference type="EC" id="2.5.1.18" evidence="3"/>
<evidence type="ECO:0000313" key="5">
    <source>
        <dbReference type="EMBL" id="KAI9198181.1"/>
    </source>
</evidence>
<dbReference type="EMBL" id="JAJSOW010000002">
    <property type="protein sequence ID" value="KAI9198181.1"/>
    <property type="molecule type" value="Genomic_DNA"/>
</dbReference>